<evidence type="ECO:0000256" key="6">
    <source>
        <dbReference type="ARBA" id="ARBA00023049"/>
    </source>
</evidence>
<evidence type="ECO:0000256" key="2">
    <source>
        <dbReference type="ARBA" id="ARBA00022670"/>
    </source>
</evidence>
<evidence type="ECO:0000256" key="1">
    <source>
        <dbReference type="ARBA" id="ARBA00001947"/>
    </source>
</evidence>
<protein>
    <recommendedName>
        <fullName evidence="7">LysM domain-containing protein</fullName>
    </recommendedName>
</protein>
<dbReference type="InterPro" id="IPR050570">
    <property type="entry name" value="Cell_wall_metabolism_enzyme"/>
</dbReference>
<dbReference type="Pfam" id="PF01551">
    <property type="entry name" value="Peptidase_M23"/>
    <property type="match status" value="1"/>
</dbReference>
<keyword evidence="4" id="KW-0378">Hydrolase</keyword>
<gene>
    <name evidence="8" type="ORF">HELGO_WM21796</name>
</gene>
<dbReference type="InterPro" id="IPR018392">
    <property type="entry name" value="LysM"/>
</dbReference>
<dbReference type="PROSITE" id="PS51782">
    <property type="entry name" value="LYSM"/>
    <property type="match status" value="1"/>
</dbReference>
<dbReference type="PANTHER" id="PTHR21666:SF288">
    <property type="entry name" value="CELL DIVISION PROTEIN YTFB"/>
    <property type="match status" value="1"/>
</dbReference>
<evidence type="ECO:0000256" key="5">
    <source>
        <dbReference type="ARBA" id="ARBA00022833"/>
    </source>
</evidence>
<dbReference type="GO" id="GO:0046872">
    <property type="term" value="F:metal ion binding"/>
    <property type="evidence" value="ECO:0007669"/>
    <property type="project" value="UniProtKB-KW"/>
</dbReference>
<dbReference type="GO" id="GO:0006508">
    <property type="term" value="P:proteolysis"/>
    <property type="evidence" value="ECO:0007669"/>
    <property type="project" value="UniProtKB-KW"/>
</dbReference>
<name>A0A6S6U9Q9_9GAMM</name>
<dbReference type="InterPro" id="IPR016047">
    <property type="entry name" value="M23ase_b-sheet_dom"/>
</dbReference>
<dbReference type="Gene3D" id="2.70.70.10">
    <property type="entry name" value="Glucose Permease (Domain IIA)"/>
    <property type="match status" value="1"/>
</dbReference>
<keyword evidence="2" id="KW-0645">Protease</keyword>
<comment type="cofactor">
    <cofactor evidence="1">
        <name>Zn(2+)</name>
        <dbReference type="ChEBI" id="CHEBI:29105"/>
    </cofactor>
</comment>
<feature type="domain" description="LysM" evidence="7">
    <location>
        <begin position="193"/>
        <end position="240"/>
    </location>
</feature>
<evidence type="ECO:0000256" key="3">
    <source>
        <dbReference type="ARBA" id="ARBA00022723"/>
    </source>
</evidence>
<evidence type="ECO:0000259" key="7">
    <source>
        <dbReference type="PROSITE" id="PS51782"/>
    </source>
</evidence>
<reference evidence="8" key="1">
    <citation type="submission" date="2020-01" db="EMBL/GenBank/DDBJ databases">
        <authorList>
            <person name="Meier V. D."/>
            <person name="Meier V D."/>
        </authorList>
    </citation>
    <scope>NUCLEOTIDE SEQUENCE</scope>
    <source>
        <strain evidence="8">HLG_WM_MAG_07</strain>
    </source>
</reference>
<dbReference type="CDD" id="cd12797">
    <property type="entry name" value="M23_peptidase"/>
    <property type="match status" value="1"/>
</dbReference>
<accession>A0A6S6U9Q9</accession>
<dbReference type="AlphaFoldDB" id="A0A6S6U9Q9"/>
<dbReference type="PANTHER" id="PTHR21666">
    <property type="entry name" value="PEPTIDASE-RELATED"/>
    <property type="match status" value="1"/>
</dbReference>
<dbReference type="GO" id="GO:0004222">
    <property type="term" value="F:metalloendopeptidase activity"/>
    <property type="evidence" value="ECO:0007669"/>
    <property type="project" value="TreeGrafter"/>
</dbReference>
<dbReference type="Gene3D" id="3.10.450.350">
    <property type="match status" value="1"/>
</dbReference>
<evidence type="ECO:0000313" key="8">
    <source>
        <dbReference type="EMBL" id="CAA6824336.1"/>
    </source>
</evidence>
<dbReference type="SUPFAM" id="SSF51261">
    <property type="entry name" value="Duplicated hybrid motif"/>
    <property type="match status" value="1"/>
</dbReference>
<sequence length="561" mass="63278">MVTRFINRGIMLYCVGRAFSLTRSEDRLKNDTLVSNFKKEKDWNQVMSNFELPSTIDIDKPSQLKTEDPEIPRPSRPAYLSKVFIFTGIAVALGNVPLQSAYQEANTKYTALPEITPPVVALQGEILEEAKKPASSTQASKTFAKAVATANKQPTTFNRIKVTKNLTLPQTSLSKLVVNHNTLDIHLTPDNWITHTVKGNESITRIMRKHGLSREVSALKDNQTINSKLSSLKSGDILRIKKTNKKLVELIKYSPNSKNAFVISKKGDSLKSTVKSKLFETRQDRITLAISNSFIFDANRQQIPKELTKQASKIFNRDFDLTNELRKGDQITFVYEQIFHNGNLVANHDIVASELIHNNRSHRAIRFIHPDGKKEYFDDRGYELSKAFKRRSLQSGYRISSKFGSRRHPTRKVHHKHTGTDYAAKHGTPVTATGNGYVKHVGRKGAYGRTIVISHNGGYTTLYAHLSKYAKSLKKGQRVYLGDTIGYVGSSGRSTGPHLHYEFRINGVPHNPEEVKLPNMISLNDSERKKFLTASRNLIRQLDVLKRFAKEKVDISTDFGG</sequence>
<keyword evidence="3" id="KW-0479">Metal-binding</keyword>
<dbReference type="EMBL" id="CACVAY010000118">
    <property type="protein sequence ID" value="CAA6824336.1"/>
    <property type="molecule type" value="Genomic_DNA"/>
</dbReference>
<organism evidence="8">
    <name type="scientific">uncultured Thiotrichaceae bacterium</name>
    <dbReference type="NCBI Taxonomy" id="298394"/>
    <lineage>
        <taxon>Bacteria</taxon>
        <taxon>Pseudomonadati</taxon>
        <taxon>Pseudomonadota</taxon>
        <taxon>Gammaproteobacteria</taxon>
        <taxon>Thiotrichales</taxon>
        <taxon>Thiotrichaceae</taxon>
        <taxon>environmental samples</taxon>
    </lineage>
</organism>
<proteinExistence type="predicted"/>
<evidence type="ECO:0000256" key="4">
    <source>
        <dbReference type="ARBA" id="ARBA00022801"/>
    </source>
</evidence>
<dbReference type="InterPro" id="IPR011055">
    <property type="entry name" value="Dup_hybrid_motif"/>
</dbReference>
<keyword evidence="5" id="KW-0862">Zinc</keyword>
<keyword evidence="6" id="KW-0482">Metalloprotease</keyword>